<dbReference type="PRINTS" id="PR00038">
    <property type="entry name" value="HTHLUXR"/>
</dbReference>
<dbReference type="GO" id="GO:0000160">
    <property type="term" value="P:phosphorelay signal transduction system"/>
    <property type="evidence" value="ECO:0007669"/>
    <property type="project" value="InterPro"/>
</dbReference>
<feature type="domain" description="HTH luxR-type" evidence="3">
    <location>
        <begin position="159"/>
        <end position="224"/>
    </location>
</feature>
<dbReference type="GO" id="GO:0003677">
    <property type="term" value="F:DNA binding"/>
    <property type="evidence" value="ECO:0007669"/>
    <property type="project" value="UniProtKB-KW"/>
</dbReference>
<evidence type="ECO:0000259" key="3">
    <source>
        <dbReference type="PROSITE" id="PS50043"/>
    </source>
</evidence>
<feature type="modified residue" description="4-aspartylphosphate" evidence="2">
    <location>
        <position position="70"/>
    </location>
</feature>
<dbReference type="InterPro" id="IPR039420">
    <property type="entry name" value="WalR-like"/>
</dbReference>
<dbReference type="GO" id="GO:0006355">
    <property type="term" value="P:regulation of DNA-templated transcription"/>
    <property type="evidence" value="ECO:0007669"/>
    <property type="project" value="InterPro"/>
</dbReference>
<evidence type="ECO:0000313" key="6">
    <source>
        <dbReference type="Proteomes" id="UP000295705"/>
    </source>
</evidence>
<dbReference type="InterPro" id="IPR001789">
    <property type="entry name" value="Sig_transdc_resp-reg_receiver"/>
</dbReference>
<dbReference type="RefSeq" id="WP_133829404.1">
    <property type="nucleotide sequence ID" value="NZ_BAABHR010000021.1"/>
</dbReference>
<keyword evidence="1" id="KW-0238">DNA-binding</keyword>
<dbReference type="Proteomes" id="UP000295705">
    <property type="component" value="Unassembled WGS sequence"/>
</dbReference>
<evidence type="ECO:0000313" key="5">
    <source>
        <dbReference type="EMBL" id="TDQ48926.1"/>
    </source>
</evidence>
<name>A0A4R6URS1_9PSEU</name>
<dbReference type="SUPFAM" id="SSF46894">
    <property type="entry name" value="C-terminal effector domain of the bipartite response regulators"/>
    <property type="match status" value="1"/>
</dbReference>
<evidence type="ECO:0000256" key="1">
    <source>
        <dbReference type="ARBA" id="ARBA00023125"/>
    </source>
</evidence>
<dbReference type="PROSITE" id="PS50043">
    <property type="entry name" value="HTH_LUXR_2"/>
    <property type="match status" value="1"/>
</dbReference>
<dbReference type="PROSITE" id="PS50110">
    <property type="entry name" value="RESPONSE_REGULATORY"/>
    <property type="match status" value="1"/>
</dbReference>
<organism evidence="5 6">
    <name type="scientific">Actinomycetospora succinea</name>
    <dbReference type="NCBI Taxonomy" id="663603"/>
    <lineage>
        <taxon>Bacteria</taxon>
        <taxon>Bacillati</taxon>
        <taxon>Actinomycetota</taxon>
        <taxon>Actinomycetes</taxon>
        <taxon>Pseudonocardiales</taxon>
        <taxon>Pseudonocardiaceae</taxon>
        <taxon>Actinomycetospora</taxon>
    </lineage>
</organism>
<dbReference type="CDD" id="cd06170">
    <property type="entry name" value="LuxR_C_like"/>
    <property type="match status" value="1"/>
</dbReference>
<dbReference type="OrthoDB" id="2878275at2"/>
<dbReference type="SMART" id="SM00421">
    <property type="entry name" value="HTH_LUXR"/>
    <property type="match status" value="1"/>
</dbReference>
<dbReference type="Gene3D" id="3.40.50.2300">
    <property type="match status" value="1"/>
</dbReference>
<sequence length="236" mass="24759">MSREAYQDAERQEFLGGTMELIIGGRGTLLTDLLESTLCAQGHRVALGPAGREGLAAVVATVRPAVVIADHLGDADRDVAGFVRALHAAGGGRTAVVVLTSDAHRASVEGAINAGARGYLHRSHGVDSLLRALRRVAAGETVVSAPRAPLDQDPAGAQARRLVSLLTDRELECLALLVEGVSTREMERRLGIATLTVRSHVQSMLSKLGVHSRLEAASLAVRHDLLGARALPSRAG</sequence>
<feature type="domain" description="Response regulatory" evidence="4">
    <location>
        <begin position="20"/>
        <end position="137"/>
    </location>
</feature>
<keyword evidence="6" id="KW-1185">Reference proteome</keyword>
<proteinExistence type="predicted"/>
<keyword evidence="2" id="KW-0597">Phosphoprotein</keyword>
<dbReference type="AlphaFoldDB" id="A0A4R6URS1"/>
<protein>
    <submittedName>
        <fullName evidence="5">LuxR family two component transcriptional regulator</fullName>
    </submittedName>
</protein>
<evidence type="ECO:0000256" key="2">
    <source>
        <dbReference type="PROSITE-ProRule" id="PRU00169"/>
    </source>
</evidence>
<evidence type="ECO:0000259" key="4">
    <source>
        <dbReference type="PROSITE" id="PS50110"/>
    </source>
</evidence>
<dbReference type="SUPFAM" id="SSF52172">
    <property type="entry name" value="CheY-like"/>
    <property type="match status" value="1"/>
</dbReference>
<dbReference type="EMBL" id="SNYO01000011">
    <property type="protein sequence ID" value="TDQ48926.1"/>
    <property type="molecule type" value="Genomic_DNA"/>
</dbReference>
<reference evidence="5 6" key="1">
    <citation type="submission" date="2019-03" db="EMBL/GenBank/DDBJ databases">
        <title>Genomic Encyclopedia of Type Strains, Phase IV (KMG-IV): sequencing the most valuable type-strain genomes for metagenomic binning, comparative biology and taxonomic classification.</title>
        <authorList>
            <person name="Goeker M."/>
        </authorList>
    </citation>
    <scope>NUCLEOTIDE SEQUENCE [LARGE SCALE GENOMIC DNA]</scope>
    <source>
        <strain evidence="5 6">DSM 45775</strain>
    </source>
</reference>
<gene>
    <name evidence="5" type="ORF">EV188_11196</name>
</gene>
<dbReference type="Pfam" id="PF00196">
    <property type="entry name" value="GerE"/>
    <property type="match status" value="1"/>
</dbReference>
<dbReference type="InterPro" id="IPR016032">
    <property type="entry name" value="Sig_transdc_resp-reg_C-effctor"/>
</dbReference>
<dbReference type="PANTHER" id="PTHR43214">
    <property type="entry name" value="TWO-COMPONENT RESPONSE REGULATOR"/>
    <property type="match status" value="1"/>
</dbReference>
<dbReference type="InterPro" id="IPR000792">
    <property type="entry name" value="Tscrpt_reg_LuxR_C"/>
</dbReference>
<comment type="caution">
    <text evidence="5">The sequence shown here is derived from an EMBL/GenBank/DDBJ whole genome shotgun (WGS) entry which is preliminary data.</text>
</comment>
<dbReference type="InterPro" id="IPR011006">
    <property type="entry name" value="CheY-like_superfamily"/>
</dbReference>
<accession>A0A4R6URS1</accession>